<reference evidence="9 10" key="1">
    <citation type="submission" date="2017-03" db="EMBL/GenBank/DDBJ databases">
        <title>Draft genime sequence of the acidophilic sulfur-oxidizing bacterium Acidithiobacillus sp. SH, isolated from seawater.</title>
        <authorList>
            <person name="Sharmin S."/>
            <person name="Tokuhisa M."/>
            <person name="Kanao T."/>
            <person name="Kamimura K."/>
        </authorList>
    </citation>
    <scope>NUCLEOTIDE SEQUENCE [LARGE SCALE GENOMIC DNA]</scope>
    <source>
        <strain evidence="9 10">SH</strain>
    </source>
</reference>
<evidence type="ECO:0000256" key="5">
    <source>
        <dbReference type="ARBA" id="ARBA00023237"/>
    </source>
</evidence>
<evidence type="ECO:0000256" key="4">
    <source>
        <dbReference type="ARBA" id="ARBA00023139"/>
    </source>
</evidence>
<dbReference type="NCBIfam" id="NF047847">
    <property type="entry name" value="SS_mature_LptM"/>
    <property type="match status" value="1"/>
</dbReference>
<evidence type="ECO:0000256" key="2">
    <source>
        <dbReference type="ARBA" id="ARBA00022729"/>
    </source>
</evidence>
<protein>
    <submittedName>
        <fullName evidence="9">Uncharacterized protein</fullName>
    </submittedName>
</protein>
<evidence type="ECO:0000313" key="9">
    <source>
        <dbReference type="EMBL" id="PKY10976.1"/>
    </source>
</evidence>
<proteinExistence type="predicted"/>
<dbReference type="PROSITE" id="PS51257">
    <property type="entry name" value="PROKAR_LIPOPROTEIN"/>
    <property type="match status" value="1"/>
</dbReference>
<gene>
    <name evidence="9" type="ORF">B1757_06590</name>
</gene>
<comment type="caution">
    <text evidence="9">The sequence shown here is derived from an EMBL/GenBank/DDBJ whole genome shotgun (WGS) entry which is preliminary data.</text>
</comment>
<keyword evidence="10" id="KW-1185">Reference proteome</keyword>
<dbReference type="InterPro" id="IPR032831">
    <property type="entry name" value="LptM_cons"/>
</dbReference>
<feature type="signal peptide" evidence="8">
    <location>
        <begin position="1"/>
        <end position="20"/>
    </location>
</feature>
<organism evidence="9 10">
    <name type="scientific">Acidithiobacillus marinus</name>
    <dbReference type="NCBI Taxonomy" id="187490"/>
    <lineage>
        <taxon>Bacteria</taxon>
        <taxon>Pseudomonadati</taxon>
        <taxon>Pseudomonadota</taxon>
        <taxon>Acidithiobacillia</taxon>
        <taxon>Acidithiobacillales</taxon>
        <taxon>Acidithiobacillaceae</taxon>
        <taxon>Acidithiobacillus</taxon>
    </lineage>
</organism>
<evidence type="ECO:0000256" key="6">
    <source>
        <dbReference type="ARBA" id="ARBA00023288"/>
    </source>
</evidence>
<feature type="region of interest" description="Disordered" evidence="7">
    <location>
        <begin position="24"/>
        <end position="60"/>
    </location>
</feature>
<evidence type="ECO:0000256" key="1">
    <source>
        <dbReference type="ARBA" id="ARBA00004459"/>
    </source>
</evidence>
<keyword evidence="4" id="KW-0564">Palmitate</keyword>
<keyword evidence="5" id="KW-0998">Cell outer membrane</keyword>
<accession>A0A2I1DM78</accession>
<feature type="chain" id="PRO_5014119656" evidence="8">
    <location>
        <begin position="21"/>
        <end position="60"/>
    </location>
</feature>
<sequence>MKRLVTLGFMCLLVTGLAGCGRKTALSLPPPPAKHPVSTAAAPTSPPDSPLSAATGSAHS</sequence>
<evidence type="ECO:0000313" key="10">
    <source>
        <dbReference type="Proteomes" id="UP000234329"/>
    </source>
</evidence>
<dbReference type="EMBL" id="MXAV01000027">
    <property type="protein sequence ID" value="PKY10976.1"/>
    <property type="molecule type" value="Genomic_DNA"/>
</dbReference>
<name>A0A2I1DM78_9PROT</name>
<comment type="subcellular location">
    <subcellularLocation>
        <location evidence="1">Cell outer membrane</location>
        <topology evidence="1">Lipid-anchor</topology>
    </subcellularLocation>
</comment>
<evidence type="ECO:0000256" key="3">
    <source>
        <dbReference type="ARBA" id="ARBA00023136"/>
    </source>
</evidence>
<keyword evidence="3" id="KW-0472">Membrane</keyword>
<evidence type="ECO:0000256" key="7">
    <source>
        <dbReference type="SAM" id="MobiDB-lite"/>
    </source>
</evidence>
<dbReference type="AlphaFoldDB" id="A0A2I1DM78"/>
<dbReference type="InParanoid" id="A0A2I1DM78"/>
<dbReference type="Proteomes" id="UP000234329">
    <property type="component" value="Unassembled WGS sequence"/>
</dbReference>
<keyword evidence="6" id="KW-0449">Lipoprotein</keyword>
<keyword evidence="2 8" id="KW-0732">Signal</keyword>
<feature type="compositionally biased region" description="Low complexity" evidence="7">
    <location>
        <begin position="50"/>
        <end position="60"/>
    </location>
</feature>
<evidence type="ECO:0000256" key="8">
    <source>
        <dbReference type="SAM" id="SignalP"/>
    </source>
</evidence>